<proteinExistence type="inferred from homology"/>
<dbReference type="OrthoDB" id="1769076at2"/>
<organism evidence="7 8">
    <name type="scientific">Mycoplasma parvum str. Indiana</name>
    <dbReference type="NCBI Taxonomy" id="1403316"/>
    <lineage>
        <taxon>Bacteria</taxon>
        <taxon>Bacillati</taxon>
        <taxon>Mycoplasmatota</taxon>
        <taxon>Mollicutes</taxon>
        <taxon>Mycoplasmataceae</taxon>
        <taxon>Mycoplasma</taxon>
    </lineage>
</organism>
<dbReference type="GO" id="GO:0016020">
    <property type="term" value="C:membrane"/>
    <property type="evidence" value="ECO:0007669"/>
    <property type="project" value="UniProtKB-SubCell"/>
</dbReference>
<evidence type="ECO:0000256" key="4">
    <source>
        <dbReference type="ARBA" id="ARBA00022989"/>
    </source>
</evidence>
<evidence type="ECO:0008006" key="9">
    <source>
        <dbReference type="Google" id="ProtNLM"/>
    </source>
</evidence>
<name>U5NFQ9_9MOLU</name>
<evidence type="ECO:0000256" key="5">
    <source>
        <dbReference type="ARBA" id="ARBA00023136"/>
    </source>
</evidence>
<dbReference type="RefSeq" id="WP_022769437.1">
    <property type="nucleotide sequence ID" value="NC_022575.1"/>
</dbReference>
<evidence type="ECO:0000313" key="7">
    <source>
        <dbReference type="EMBL" id="AGX89004.1"/>
    </source>
</evidence>
<evidence type="ECO:0000256" key="6">
    <source>
        <dbReference type="SAM" id="Phobius"/>
    </source>
</evidence>
<dbReference type="Pfam" id="PF03672">
    <property type="entry name" value="UPF0154"/>
    <property type="match status" value="1"/>
</dbReference>
<accession>U5NFQ9</accession>
<evidence type="ECO:0000256" key="1">
    <source>
        <dbReference type="ARBA" id="ARBA00004167"/>
    </source>
</evidence>
<dbReference type="InterPro" id="IPR005359">
    <property type="entry name" value="UPF0154"/>
</dbReference>
<dbReference type="PATRIC" id="fig|1403316.3.peg.213"/>
<keyword evidence="3 6" id="KW-0812">Transmembrane</keyword>
<reference evidence="7 8" key="1">
    <citation type="journal article" date="2013" name="Genome Announc.">
        <title>Genome Sequence of Mycoplasma parvum (Formerly Eperythrozoon parvum), a Diminutive Hemoplasma of the Pig.</title>
        <authorList>
            <person name="do Nascimento N.C."/>
            <person name="Dos Santos A.P."/>
            <person name="Chu Y."/>
            <person name="Guimaraes A.M."/>
            <person name="Pagliaro A."/>
            <person name="Messick J.B."/>
        </authorList>
    </citation>
    <scope>NUCLEOTIDE SEQUENCE [LARGE SCALE GENOMIC DNA]</scope>
    <source>
        <strain evidence="7 8">Indiana</strain>
    </source>
</reference>
<keyword evidence="5 6" id="KW-0472">Membrane</keyword>
<comment type="similarity">
    <text evidence="2">Belongs to the UPF0154 family.</text>
</comment>
<evidence type="ECO:0000256" key="2">
    <source>
        <dbReference type="ARBA" id="ARBA00006694"/>
    </source>
</evidence>
<feature type="transmembrane region" description="Helical" evidence="6">
    <location>
        <begin position="12"/>
        <end position="31"/>
    </location>
</feature>
<sequence>MFFQQSCGQAENIAWACAACVTLIIGFYFGYKLAVKRYKRDPKENWIKASQIRELYRQLGRTPTEKQIKQLLTAVNKTSD</sequence>
<keyword evidence="8" id="KW-1185">Reference proteome</keyword>
<dbReference type="Proteomes" id="UP000017119">
    <property type="component" value="Chromosome"/>
</dbReference>
<dbReference type="EMBL" id="CP006771">
    <property type="protein sequence ID" value="AGX89004.1"/>
    <property type="molecule type" value="Genomic_DNA"/>
</dbReference>
<evidence type="ECO:0000256" key="3">
    <source>
        <dbReference type="ARBA" id="ARBA00022692"/>
    </source>
</evidence>
<dbReference type="STRING" id="1403316.PRV_01210"/>
<keyword evidence="4 6" id="KW-1133">Transmembrane helix</keyword>
<gene>
    <name evidence="7" type="ORF">PRV_01210</name>
</gene>
<dbReference type="KEGG" id="mpv:PRV_01210"/>
<comment type="subcellular location">
    <subcellularLocation>
        <location evidence="1">Membrane</location>
        <topology evidence="1">Single-pass membrane protein</topology>
    </subcellularLocation>
</comment>
<dbReference type="HOGENOM" id="CLU_180108_1_0_14"/>
<dbReference type="AlphaFoldDB" id="U5NFQ9"/>
<protein>
    <recommendedName>
        <fullName evidence="9">YneF family protein</fullName>
    </recommendedName>
</protein>
<evidence type="ECO:0000313" key="8">
    <source>
        <dbReference type="Proteomes" id="UP000017119"/>
    </source>
</evidence>